<dbReference type="PANTHER" id="PTHR47944:SF4">
    <property type="entry name" value="OS09G0441700 PROTEIN"/>
    <property type="match status" value="1"/>
</dbReference>
<keyword evidence="6 8" id="KW-0408">Iron</keyword>
<dbReference type="FunFam" id="1.10.630.10:FF:000037">
    <property type="entry name" value="Cytochrome P450 9"/>
    <property type="match status" value="1"/>
</dbReference>
<dbReference type="InterPro" id="IPR001128">
    <property type="entry name" value="Cyt_P450"/>
</dbReference>
<evidence type="ECO:0000256" key="2">
    <source>
        <dbReference type="ARBA" id="ARBA00010617"/>
    </source>
</evidence>
<reference evidence="10 11" key="1">
    <citation type="journal article" date="2020" name="Mol. Plant">
        <title>The Chromosome-Based Rubber Tree Genome Provides New Insights into Spurge Genome Evolution and Rubber Biosynthesis.</title>
        <authorList>
            <person name="Liu J."/>
            <person name="Shi C."/>
            <person name="Shi C.C."/>
            <person name="Li W."/>
            <person name="Zhang Q.J."/>
            <person name="Zhang Y."/>
            <person name="Li K."/>
            <person name="Lu H.F."/>
            <person name="Shi C."/>
            <person name="Zhu S.T."/>
            <person name="Xiao Z.Y."/>
            <person name="Nan H."/>
            <person name="Yue Y."/>
            <person name="Zhu X.G."/>
            <person name="Wu Y."/>
            <person name="Hong X.N."/>
            <person name="Fan G.Y."/>
            <person name="Tong Y."/>
            <person name="Zhang D."/>
            <person name="Mao C.L."/>
            <person name="Liu Y.L."/>
            <person name="Hao S.J."/>
            <person name="Liu W.Q."/>
            <person name="Lv M.Q."/>
            <person name="Zhang H.B."/>
            <person name="Liu Y."/>
            <person name="Hu-Tang G.R."/>
            <person name="Wang J.P."/>
            <person name="Wang J.H."/>
            <person name="Sun Y.H."/>
            <person name="Ni S.B."/>
            <person name="Chen W.B."/>
            <person name="Zhang X.C."/>
            <person name="Jiao Y.N."/>
            <person name="Eichler E.E."/>
            <person name="Li G.H."/>
            <person name="Liu X."/>
            <person name="Gao L.Z."/>
        </authorList>
    </citation>
    <scope>NUCLEOTIDE SEQUENCE [LARGE SCALE GENOMIC DNA]</scope>
    <source>
        <strain evidence="11">cv. GT1</strain>
        <tissue evidence="10">Leaf</tissue>
    </source>
</reference>
<evidence type="ECO:0000256" key="1">
    <source>
        <dbReference type="ARBA" id="ARBA00001971"/>
    </source>
</evidence>
<dbReference type="GO" id="GO:0016705">
    <property type="term" value="F:oxidoreductase activity, acting on paired donors, with incorporation or reduction of molecular oxygen"/>
    <property type="evidence" value="ECO:0007669"/>
    <property type="project" value="InterPro"/>
</dbReference>
<keyword evidence="11" id="KW-1185">Reference proteome</keyword>
<organism evidence="10 11">
    <name type="scientific">Hevea brasiliensis</name>
    <name type="common">Para rubber tree</name>
    <name type="synonym">Siphonia brasiliensis</name>
    <dbReference type="NCBI Taxonomy" id="3981"/>
    <lineage>
        <taxon>Eukaryota</taxon>
        <taxon>Viridiplantae</taxon>
        <taxon>Streptophyta</taxon>
        <taxon>Embryophyta</taxon>
        <taxon>Tracheophyta</taxon>
        <taxon>Spermatophyta</taxon>
        <taxon>Magnoliopsida</taxon>
        <taxon>eudicotyledons</taxon>
        <taxon>Gunneridae</taxon>
        <taxon>Pentapetalae</taxon>
        <taxon>rosids</taxon>
        <taxon>fabids</taxon>
        <taxon>Malpighiales</taxon>
        <taxon>Euphorbiaceae</taxon>
        <taxon>Crotonoideae</taxon>
        <taxon>Micrandreae</taxon>
        <taxon>Hevea</taxon>
    </lineage>
</organism>
<comment type="similarity">
    <text evidence="2 9">Belongs to the cytochrome P450 family.</text>
</comment>
<dbReference type="InterPro" id="IPR036396">
    <property type="entry name" value="Cyt_P450_sf"/>
</dbReference>
<evidence type="ECO:0000256" key="5">
    <source>
        <dbReference type="ARBA" id="ARBA00023002"/>
    </source>
</evidence>
<dbReference type="GO" id="GO:0004497">
    <property type="term" value="F:monooxygenase activity"/>
    <property type="evidence" value="ECO:0007669"/>
    <property type="project" value="UniProtKB-KW"/>
</dbReference>
<evidence type="ECO:0000256" key="3">
    <source>
        <dbReference type="ARBA" id="ARBA00022617"/>
    </source>
</evidence>
<evidence type="ECO:0000256" key="8">
    <source>
        <dbReference type="PIRSR" id="PIRSR602401-1"/>
    </source>
</evidence>
<keyword evidence="3 8" id="KW-0349">Heme</keyword>
<dbReference type="CDD" id="cd20658">
    <property type="entry name" value="CYP79"/>
    <property type="match status" value="1"/>
</dbReference>
<dbReference type="SUPFAM" id="SSF48264">
    <property type="entry name" value="Cytochrome P450"/>
    <property type="match status" value="1"/>
</dbReference>
<protein>
    <recommendedName>
        <fullName evidence="12">Cytochrome P450</fullName>
    </recommendedName>
</protein>
<keyword evidence="4 8" id="KW-0479">Metal-binding</keyword>
<evidence type="ECO:0000256" key="9">
    <source>
        <dbReference type="RuleBase" id="RU000461"/>
    </source>
</evidence>
<dbReference type="InterPro" id="IPR017972">
    <property type="entry name" value="Cyt_P450_CS"/>
</dbReference>
<gene>
    <name evidence="10" type="ORF">GH714_035554</name>
</gene>
<accession>A0A6A6KWV2</accession>
<dbReference type="InterPro" id="IPR002401">
    <property type="entry name" value="Cyt_P450_E_grp-I"/>
</dbReference>
<evidence type="ECO:0000256" key="4">
    <source>
        <dbReference type="ARBA" id="ARBA00022723"/>
    </source>
</evidence>
<feature type="binding site" description="axial binding residue" evidence="8">
    <location>
        <position position="525"/>
    </location>
    <ligand>
        <name>heme</name>
        <dbReference type="ChEBI" id="CHEBI:30413"/>
    </ligand>
    <ligandPart>
        <name>Fe</name>
        <dbReference type="ChEBI" id="CHEBI:18248"/>
    </ligandPart>
</feature>
<sequence>MFNSLTNHYKYPPGATCMASSTSLSSPPVRSLVIAQDLNCLGHTNMAMNVSTTTGFFTTTATSFASTSSINAVKILLVTLFISIVSTVIKSQKRAAYKKASKNLSLPPGPTPWPLIGNIPEMIRYRPTFRWIHQLMKDMNTDICLIRFGRTNFVPISCPVLAREVLKKNDAIFASRPKTLSAKSMSGGYLTTIVVPYNDQWKKMRKILTTEIISPARHKWLHDKRAEEADNLVFYIHNQFKANKNVNLRLATRHYGGNVIRKMVFSKRYFGKGMPDGGPGPEEIEHIDAVFTALKYLYGFCISDYMPFLLGLDLDGQEKFVLQANKTIRDYQNPLIDERIQQWRSGERKEMEDLLDVFITLKDSDGKPLLTADEIKNQIAEIMIATVDNPSNAIEWAMGEMLNQPEILKKATEELDRVVGKDRLVQESDIPNLNYVKACAREAFRLHPVAHFNVPHVAMEDSVIGDYFIPKGSWATLSRYGLGRNPKTWPDPLKYDPERHLHEGEVVLTEHDLRFVTFSTGRRGCVASLLGSCMTTMLLARMLQCFTWTPPASVSRLISPRL</sequence>
<evidence type="ECO:0000256" key="6">
    <source>
        <dbReference type="ARBA" id="ARBA00023004"/>
    </source>
</evidence>
<dbReference type="GO" id="GO:0020037">
    <property type="term" value="F:heme binding"/>
    <property type="evidence" value="ECO:0007669"/>
    <property type="project" value="InterPro"/>
</dbReference>
<dbReference type="EMBL" id="JAAGAX010000014">
    <property type="protein sequence ID" value="KAF2293034.1"/>
    <property type="molecule type" value="Genomic_DNA"/>
</dbReference>
<dbReference type="AlphaFoldDB" id="A0A6A6KWV2"/>
<dbReference type="PRINTS" id="PR00463">
    <property type="entry name" value="EP450I"/>
</dbReference>
<dbReference type="Proteomes" id="UP000467840">
    <property type="component" value="Chromosome 13"/>
</dbReference>
<keyword evidence="7 9" id="KW-0503">Monooxygenase</keyword>
<dbReference type="PANTHER" id="PTHR47944">
    <property type="entry name" value="CYTOCHROME P450 98A9"/>
    <property type="match status" value="1"/>
</dbReference>
<dbReference type="PROSITE" id="PS00086">
    <property type="entry name" value="CYTOCHROME_P450"/>
    <property type="match status" value="1"/>
</dbReference>
<dbReference type="Gene3D" id="1.10.630.10">
    <property type="entry name" value="Cytochrome P450"/>
    <property type="match status" value="1"/>
</dbReference>
<name>A0A6A6KWV2_HEVBR</name>
<comment type="caution">
    <text evidence="10">The sequence shown here is derived from an EMBL/GenBank/DDBJ whole genome shotgun (WGS) entry which is preliminary data.</text>
</comment>
<dbReference type="GO" id="GO:0019756">
    <property type="term" value="P:cyanogenic glycoside biosynthetic process"/>
    <property type="evidence" value="ECO:0007669"/>
    <property type="project" value="UniProtKB-ARBA"/>
</dbReference>
<comment type="cofactor">
    <cofactor evidence="1 8">
        <name>heme</name>
        <dbReference type="ChEBI" id="CHEBI:30413"/>
    </cofactor>
</comment>
<evidence type="ECO:0008006" key="12">
    <source>
        <dbReference type="Google" id="ProtNLM"/>
    </source>
</evidence>
<dbReference type="GO" id="GO:0005506">
    <property type="term" value="F:iron ion binding"/>
    <property type="evidence" value="ECO:0007669"/>
    <property type="project" value="InterPro"/>
</dbReference>
<evidence type="ECO:0000313" key="10">
    <source>
        <dbReference type="EMBL" id="KAF2293034.1"/>
    </source>
</evidence>
<keyword evidence="5 9" id="KW-0560">Oxidoreductase</keyword>
<evidence type="ECO:0000313" key="11">
    <source>
        <dbReference type="Proteomes" id="UP000467840"/>
    </source>
</evidence>
<evidence type="ECO:0000256" key="7">
    <source>
        <dbReference type="ARBA" id="ARBA00023033"/>
    </source>
</evidence>
<dbReference type="Pfam" id="PF00067">
    <property type="entry name" value="p450"/>
    <property type="match status" value="1"/>
</dbReference>
<proteinExistence type="inferred from homology"/>